<name>A0ABS7D568_9BACL</name>
<dbReference type="EMBL" id="JAHZIJ010000005">
    <property type="protein sequence ID" value="MBW7475084.1"/>
    <property type="molecule type" value="Genomic_DNA"/>
</dbReference>
<sequence length="341" mass="39313">METKTDACILSDFHPFNDFHYKGCAYNALVPILGYYKRSPLHLFINDIAIYSTQDCASSVSVRYISQQSIEESLLELGIEMAPVAFNEQLLSGLQRAIRNNNPVMLWVDSYYQEMRRDTYGKMHWPHALVVHGFDNVSRQCHIIEHKHRETLSYTNTTITFDCLERSYNGFRETFMGQEGIEQVHIFSDQPSYVEFNMQDAERIPVLEDQYARYLQFVEAHQEEILEGIAVLEEFASGLPEKFRSGEADPALAKEWIEQFNHIVSGKQAEMLKVQQFNNPALCEIVSSIILHWVAVRKIAARYAFAKTLSDESVIEIQTGIEKICLEERQYLNTLLSGCQD</sequence>
<organism evidence="1 2">
    <name type="scientific">Paenibacillus oenotherae</name>
    <dbReference type="NCBI Taxonomy" id="1435645"/>
    <lineage>
        <taxon>Bacteria</taxon>
        <taxon>Bacillati</taxon>
        <taxon>Bacillota</taxon>
        <taxon>Bacilli</taxon>
        <taxon>Bacillales</taxon>
        <taxon>Paenibacillaceae</taxon>
        <taxon>Paenibacillus</taxon>
    </lineage>
</organism>
<accession>A0ABS7D568</accession>
<evidence type="ECO:0000313" key="1">
    <source>
        <dbReference type="EMBL" id="MBW7475084.1"/>
    </source>
</evidence>
<gene>
    <name evidence="1" type="ORF">K0T92_10025</name>
</gene>
<dbReference type="Proteomes" id="UP000812277">
    <property type="component" value="Unassembled WGS sequence"/>
</dbReference>
<keyword evidence="2" id="KW-1185">Reference proteome</keyword>
<comment type="caution">
    <text evidence="1">The sequence shown here is derived from an EMBL/GenBank/DDBJ whole genome shotgun (WGS) entry which is preliminary data.</text>
</comment>
<reference evidence="1 2" key="1">
    <citation type="submission" date="2021-07" db="EMBL/GenBank/DDBJ databases">
        <title>Paenibacillus radiodurans sp. nov., isolated from the southeastern edge of Tengger Desert.</title>
        <authorList>
            <person name="Zhang G."/>
        </authorList>
    </citation>
    <scope>NUCLEOTIDE SEQUENCE [LARGE SCALE GENOMIC DNA]</scope>
    <source>
        <strain evidence="1 2">DT7-4</strain>
    </source>
</reference>
<proteinExistence type="predicted"/>
<protein>
    <submittedName>
        <fullName evidence="1">BtrH N-terminal domain-containing protein</fullName>
    </submittedName>
</protein>
<evidence type="ECO:0000313" key="2">
    <source>
        <dbReference type="Proteomes" id="UP000812277"/>
    </source>
</evidence>
<dbReference type="RefSeq" id="WP_219872323.1">
    <property type="nucleotide sequence ID" value="NZ_JAHZIJ010000005.1"/>
</dbReference>